<dbReference type="OrthoDB" id="2408404at2759"/>
<gene>
    <name evidence="3" type="ORF">DEBURN_LOCUS8335</name>
</gene>
<dbReference type="EMBL" id="CAJVPK010001204">
    <property type="protein sequence ID" value="CAG8576157.1"/>
    <property type="molecule type" value="Genomic_DNA"/>
</dbReference>
<dbReference type="PROSITE" id="PS50231">
    <property type="entry name" value="RICIN_B_LECTIN"/>
    <property type="match status" value="1"/>
</dbReference>
<proteinExistence type="predicted"/>
<evidence type="ECO:0000313" key="3">
    <source>
        <dbReference type="EMBL" id="CAG8576157.1"/>
    </source>
</evidence>
<feature type="signal peptide" evidence="2">
    <location>
        <begin position="1"/>
        <end position="24"/>
    </location>
</feature>
<evidence type="ECO:0000256" key="2">
    <source>
        <dbReference type="SAM" id="SignalP"/>
    </source>
</evidence>
<feature type="chain" id="PRO_5040356922" evidence="2">
    <location>
        <begin position="25"/>
        <end position="475"/>
    </location>
</feature>
<dbReference type="SUPFAM" id="SSF50370">
    <property type="entry name" value="Ricin B-like lectins"/>
    <property type="match status" value="1"/>
</dbReference>
<protein>
    <submittedName>
        <fullName evidence="3">11293_t:CDS:1</fullName>
    </submittedName>
</protein>
<comment type="caution">
    <text evidence="3">The sequence shown here is derived from an EMBL/GenBank/DDBJ whole genome shotgun (WGS) entry which is preliminary data.</text>
</comment>
<reference evidence="3" key="1">
    <citation type="submission" date="2021-06" db="EMBL/GenBank/DDBJ databases">
        <authorList>
            <person name="Kallberg Y."/>
            <person name="Tangrot J."/>
            <person name="Rosling A."/>
        </authorList>
    </citation>
    <scope>NUCLEOTIDE SEQUENCE</scope>
    <source>
        <strain evidence="3">AZ414A</strain>
    </source>
</reference>
<sequence length="475" mass="53896">MKLTKYLHFLVFIALTLFMQNAYSASSCVPLTSTSCLIDQRSDSIEWKFIPTDPGNSNNNEIYVRPANDNGFCLSITNGEVQVCNCDDTISQKWKFNNNNLMSSVNNQCLDINLKLTSCQVNDNNLISWNSYYTVSELRVGEFTSKYLPSIYSSQFSLEIPSGFKFIIKDNNNKKTTYTTDTAIVNPIINIDSTILITNIGMANSPDSDESERLYVWEILLMTLLALIALILIIVIIRCFAVKRRQKKLNEFKEKMDEFSVSKRMKNLFHDNSNPTRHKKRLSRPEISYGSSAKALKPHEIDAELGTRTVAASPMTKVQNNDSQLYSGQDYLKWKNGKNFEEKIKETAAKDDSGDFDGFNIVIASGERSSSKRVSRGIRRSGSVIMGGFGYVNKSMYGNPLDFDPFDNIVEQNEDINNSGFDEYEYENIEYPSGNEDNNQIVNRINNDAITSTNSLRRSYTLPAGQEKSWSEKWA</sequence>
<keyword evidence="4" id="KW-1185">Reference proteome</keyword>
<evidence type="ECO:0000256" key="1">
    <source>
        <dbReference type="SAM" id="Phobius"/>
    </source>
</evidence>
<dbReference type="PROSITE" id="PS51257">
    <property type="entry name" value="PROKAR_LIPOPROTEIN"/>
    <property type="match status" value="1"/>
</dbReference>
<feature type="transmembrane region" description="Helical" evidence="1">
    <location>
        <begin position="214"/>
        <end position="241"/>
    </location>
</feature>
<keyword evidence="1" id="KW-0472">Membrane</keyword>
<name>A0A9N9BQI7_9GLOM</name>
<keyword evidence="2" id="KW-0732">Signal</keyword>
<dbReference type="AlphaFoldDB" id="A0A9N9BQI7"/>
<evidence type="ECO:0000313" key="4">
    <source>
        <dbReference type="Proteomes" id="UP000789706"/>
    </source>
</evidence>
<dbReference type="Proteomes" id="UP000789706">
    <property type="component" value="Unassembled WGS sequence"/>
</dbReference>
<keyword evidence="1" id="KW-1133">Transmembrane helix</keyword>
<accession>A0A9N9BQI7</accession>
<keyword evidence="1" id="KW-0812">Transmembrane</keyword>
<dbReference type="Gene3D" id="2.80.10.50">
    <property type="match status" value="1"/>
</dbReference>
<organism evidence="3 4">
    <name type="scientific">Diversispora eburnea</name>
    <dbReference type="NCBI Taxonomy" id="1213867"/>
    <lineage>
        <taxon>Eukaryota</taxon>
        <taxon>Fungi</taxon>
        <taxon>Fungi incertae sedis</taxon>
        <taxon>Mucoromycota</taxon>
        <taxon>Glomeromycotina</taxon>
        <taxon>Glomeromycetes</taxon>
        <taxon>Diversisporales</taxon>
        <taxon>Diversisporaceae</taxon>
        <taxon>Diversispora</taxon>
    </lineage>
</organism>
<dbReference type="InterPro" id="IPR035992">
    <property type="entry name" value="Ricin_B-like_lectins"/>
</dbReference>